<dbReference type="WBParaSite" id="TCONS_00007862.p1">
    <property type="protein sequence ID" value="TCONS_00007862.p1"/>
    <property type="gene ID" value="XLOC_005872"/>
</dbReference>
<feature type="region of interest" description="Disordered" evidence="2">
    <location>
        <begin position="211"/>
        <end position="265"/>
    </location>
</feature>
<feature type="coiled-coil region" evidence="1">
    <location>
        <begin position="22"/>
        <end position="77"/>
    </location>
</feature>
<evidence type="ECO:0000313" key="4">
    <source>
        <dbReference type="WBParaSite" id="SSTP_0000681900.1"/>
    </source>
</evidence>
<sequence>MSDKILDKAERFRSYIISKKEKEEERLKMKSYRMKIYNLEKKINATEEKFRLLLNENQSLNLRYNELLEKYENLLKGHSGKVKTFEKSVQVSIHSEESFKLINNYYNNLYTGSTPLNHQYMEQTKQLNSVFLKEFKELKESDAKLRNKIENSVILARGRKQLQYCCPDRQKKWINSIIKAIIQTNIDEIPPSDVLSKLSNSISKLAKKALEKEKKDGEKKTSDEVVNGLVQDSNNTIDSIPQTSNKDTSKHQFLPTDQNEGNFVIQMPPPRVKEKYQLPRNSSSHQKENNNMGSIIYTDGNSYMCL</sequence>
<accession>A0A0K0EBE8</accession>
<keyword evidence="1" id="KW-0175">Coiled coil</keyword>
<evidence type="ECO:0000313" key="5">
    <source>
        <dbReference type="WBParaSite" id="TCONS_00007862.p1"/>
    </source>
</evidence>
<name>A0A0K0EBE8_STRER</name>
<feature type="compositionally biased region" description="Polar residues" evidence="2">
    <location>
        <begin position="230"/>
        <end position="246"/>
    </location>
</feature>
<evidence type="ECO:0000256" key="2">
    <source>
        <dbReference type="SAM" id="MobiDB-lite"/>
    </source>
</evidence>
<proteinExistence type="predicted"/>
<keyword evidence="3" id="KW-1185">Reference proteome</keyword>
<dbReference type="AlphaFoldDB" id="A0A0K0EBE8"/>
<dbReference type="Proteomes" id="UP000035681">
    <property type="component" value="Unplaced"/>
</dbReference>
<evidence type="ECO:0000313" key="3">
    <source>
        <dbReference type="Proteomes" id="UP000035681"/>
    </source>
</evidence>
<protein>
    <submittedName>
        <fullName evidence="5">Caprin-1 dimerization domain-containing protein</fullName>
    </submittedName>
</protein>
<reference evidence="4" key="1">
    <citation type="submission" date="2015-08" db="UniProtKB">
        <authorList>
            <consortium name="WormBaseParasite"/>
        </authorList>
    </citation>
    <scope>IDENTIFICATION</scope>
</reference>
<feature type="compositionally biased region" description="Basic and acidic residues" evidence="2">
    <location>
        <begin position="211"/>
        <end position="223"/>
    </location>
</feature>
<organism evidence="4">
    <name type="scientific">Strongyloides stercoralis</name>
    <name type="common">Threadworm</name>
    <dbReference type="NCBI Taxonomy" id="6248"/>
    <lineage>
        <taxon>Eukaryota</taxon>
        <taxon>Metazoa</taxon>
        <taxon>Ecdysozoa</taxon>
        <taxon>Nematoda</taxon>
        <taxon>Chromadorea</taxon>
        <taxon>Rhabditida</taxon>
        <taxon>Tylenchina</taxon>
        <taxon>Panagrolaimomorpha</taxon>
        <taxon>Strongyloidoidea</taxon>
        <taxon>Strongyloididae</taxon>
        <taxon>Strongyloides</taxon>
    </lineage>
</organism>
<evidence type="ECO:0000256" key="1">
    <source>
        <dbReference type="SAM" id="Coils"/>
    </source>
</evidence>
<dbReference type="WBParaSite" id="SSTP_0000681900.1">
    <property type="protein sequence ID" value="SSTP_0000681900.1"/>
    <property type="gene ID" value="SSTP_0000681900"/>
</dbReference>